<feature type="compositionally biased region" description="Low complexity" evidence="1">
    <location>
        <begin position="58"/>
        <end position="91"/>
    </location>
</feature>
<feature type="region of interest" description="Disordered" evidence="1">
    <location>
        <begin position="50"/>
        <end position="96"/>
    </location>
</feature>
<keyword evidence="2" id="KW-1133">Transmembrane helix</keyword>
<comment type="caution">
    <text evidence="3">The sequence shown here is derived from an EMBL/GenBank/DDBJ whole genome shotgun (WGS) entry which is preliminary data.</text>
</comment>
<dbReference type="Proteomes" id="UP000642014">
    <property type="component" value="Unassembled WGS sequence"/>
</dbReference>
<feature type="region of interest" description="Disordered" evidence="1">
    <location>
        <begin position="1"/>
        <end position="20"/>
    </location>
</feature>
<sequence>MPDDPARPDSSEDSPVDAGSGRSVLRAVGWQVGAVVAAVVVLVAAMALRSEDRERPRAASSGSPSSAPYGDSADSEPSAATSPSDPSDGPPYTTVPRFGSDAARDVAFAGQAAQLSWSLLAWPYNVMSSSPSPGIKDFREAVVKQAGDVCGELAGGTGMNDLPRVMDLHLEGPLDEAAFIVEAVAFYCPAQTAAITGGVYTRPVPVEQNEDCPTPSALEITTSITGRTADEHLHEATYEVDIRNTSSYPVRVELEQLWTTGPSDEWEPYPSTWSVFGEVGAEHHYAIAPGATFHYEGTQTGSYPWKGTSVRVKPGEHLFIDCGYQPGPRAAGGE</sequence>
<feature type="transmembrane region" description="Helical" evidence="2">
    <location>
        <begin position="28"/>
        <end position="48"/>
    </location>
</feature>
<evidence type="ECO:0000256" key="1">
    <source>
        <dbReference type="SAM" id="MobiDB-lite"/>
    </source>
</evidence>
<evidence type="ECO:0008006" key="5">
    <source>
        <dbReference type="Google" id="ProtNLM"/>
    </source>
</evidence>
<keyword evidence="2" id="KW-0812">Transmembrane</keyword>
<name>A0AAV4KNW9_9ACTN</name>
<dbReference type="EMBL" id="BMSJ01000011">
    <property type="protein sequence ID" value="GGR43288.1"/>
    <property type="molecule type" value="Genomic_DNA"/>
</dbReference>
<gene>
    <name evidence="3" type="ORF">GCM10010497_53490</name>
</gene>
<reference evidence="3 4" key="1">
    <citation type="journal article" date="2014" name="Int. J. Syst. Evol. Microbiol.">
        <title>Complete genome sequence of Corynebacterium casei LMG S-19264T (=DSM 44701T), isolated from a smear-ripened cheese.</title>
        <authorList>
            <consortium name="US DOE Joint Genome Institute (JGI-PGF)"/>
            <person name="Walter F."/>
            <person name="Albersmeier A."/>
            <person name="Kalinowski J."/>
            <person name="Ruckert C."/>
        </authorList>
    </citation>
    <scope>NUCLEOTIDE SEQUENCE [LARGE SCALE GENOMIC DNA]</scope>
    <source>
        <strain evidence="3 4">JCM 4205</strain>
    </source>
</reference>
<accession>A0AAV4KNW9</accession>
<evidence type="ECO:0000313" key="3">
    <source>
        <dbReference type="EMBL" id="GGR43288.1"/>
    </source>
</evidence>
<proteinExistence type="predicted"/>
<organism evidence="3 4">
    <name type="scientific">Streptomyces cinereoruber</name>
    <dbReference type="NCBI Taxonomy" id="67260"/>
    <lineage>
        <taxon>Bacteria</taxon>
        <taxon>Bacillati</taxon>
        <taxon>Actinomycetota</taxon>
        <taxon>Actinomycetes</taxon>
        <taxon>Kitasatosporales</taxon>
        <taxon>Streptomycetaceae</taxon>
        <taxon>Streptomyces</taxon>
    </lineage>
</organism>
<evidence type="ECO:0000313" key="4">
    <source>
        <dbReference type="Proteomes" id="UP000642014"/>
    </source>
</evidence>
<evidence type="ECO:0000256" key="2">
    <source>
        <dbReference type="SAM" id="Phobius"/>
    </source>
</evidence>
<dbReference type="AlphaFoldDB" id="A0AAV4KNW9"/>
<feature type="compositionally biased region" description="Basic and acidic residues" evidence="1">
    <location>
        <begin position="1"/>
        <end position="10"/>
    </location>
</feature>
<keyword evidence="2" id="KW-0472">Membrane</keyword>
<protein>
    <recommendedName>
        <fullName evidence="5">DUF732 domain-containing protein</fullName>
    </recommendedName>
</protein>